<evidence type="ECO:0000313" key="2">
    <source>
        <dbReference type="EMBL" id="CAK9873277.1"/>
    </source>
</evidence>
<accession>A0ABP1BDE9</accession>
<feature type="compositionally biased region" description="Basic and acidic residues" evidence="1">
    <location>
        <begin position="31"/>
        <end position="51"/>
    </location>
</feature>
<name>A0ABP1BDE9_9BRYO</name>
<sequence>MHEHSAQNAGHMTLVQYYVGRQGATRRTSGRRTDVGRKSEESLMDVGRKSNESSIDVGRTELSRCYCNGKWRRCTTAPGNPTLLWQGQQRVAARCCGNGQ</sequence>
<gene>
    <name evidence="2" type="ORF">CSSPJE1EN2_LOCUS15847</name>
</gene>
<keyword evidence="3" id="KW-1185">Reference proteome</keyword>
<reference evidence="2" key="1">
    <citation type="submission" date="2024-03" db="EMBL/GenBank/DDBJ databases">
        <authorList>
            <consortium name="ELIXIR-Norway"/>
            <consortium name="Elixir Norway"/>
        </authorList>
    </citation>
    <scope>NUCLEOTIDE SEQUENCE</scope>
</reference>
<protein>
    <submittedName>
        <fullName evidence="2">Uncharacterized protein</fullName>
    </submittedName>
</protein>
<proteinExistence type="predicted"/>
<evidence type="ECO:0000313" key="3">
    <source>
        <dbReference type="Proteomes" id="UP001497522"/>
    </source>
</evidence>
<evidence type="ECO:0000256" key="1">
    <source>
        <dbReference type="SAM" id="MobiDB-lite"/>
    </source>
</evidence>
<feature type="region of interest" description="Disordered" evidence="1">
    <location>
        <begin position="20"/>
        <end position="54"/>
    </location>
</feature>
<organism evidence="2 3">
    <name type="scientific">Sphagnum jensenii</name>
    <dbReference type="NCBI Taxonomy" id="128206"/>
    <lineage>
        <taxon>Eukaryota</taxon>
        <taxon>Viridiplantae</taxon>
        <taxon>Streptophyta</taxon>
        <taxon>Embryophyta</taxon>
        <taxon>Bryophyta</taxon>
        <taxon>Sphagnophytina</taxon>
        <taxon>Sphagnopsida</taxon>
        <taxon>Sphagnales</taxon>
        <taxon>Sphagnaceae</taxon>
        <taxon>Sphagnum</taxon>
    </lineage>
</organism>
<dbReference type="EMBL" id="OZ023704">
    <property type="protein sequence ID" value="CAK9873277.1"/>
    <property type="molecule type" value="Genomic_DNA"/>
</dbReference>
<dbReference type="Proteomes" id="UP001497522">
    <property type="component" value="Chromosome 3"/>
</dbReference>